<evidence type="ECO:0000313" key="3">
    <source>
        <dbReference type="Proteomes" id="UP000183561"/>
    </source>
</evidence>
<dbReference type="PROSITE" id="PS51819">
    <property type="entry name" value="VOC"/>
    <property type="match status" value="1"/>
</dbReference>
<sequence>MTVSDTPRNNTLTMRAQPLLAVDDVERAGEWYRKVLNARSGHGGQDYEQLLVDGHMILQLHRLDEGHHHGPLGDPSLARGNGVAIWFETTDFDGTVARAREAGVDVVTDVHVNPNAGHREIWLRDLDGYLVVFAEPA</sequence>
<dbReference type="InterPro" id="IPR004360">
    <property type="entry name" value="Glyas_Fos-R_dOase_dom"/>
</dbReference>
<dbReference type="SUPFAM" id="SSF54593">
    <property type="entry name" value="Glyoxalase/Bleomycin resistance protein/Dihydroxybiphenyl dioxygenase"/>
    <property type="match status" value="1"/>
</dbReference>
<dbReference type="Pfam" id="PF00903">
    <property type="entry name" value="Glyoxalase"/>
    <property type="match status" value="1"/>
</dbReference>
<dbReference type="EMBL" id="FNSV01000005">
    <property type="protein sequence ID" value="SEC00322.1"/>
    <property type="molecule type" value="Genomic_DNA"/>
</dbReference>
<dbReference type="InterPro" id="IPR037523">
    <property type="entry name" value="VOC_core"/>
</dbReference>
<dbReference type="AlphaFoldDB" id="A0A1H4P094"/>
<keyword evidence="3" id="KW-1185">Reference proteome</keyword>
<reference evidence="3" key="1">
    <citation type="submission" date="2016-10" db="EMBL/GenBank/DDBJ databases">
        <authorList>
            <person name="Varghese N."/>
            <person name="Submissions S."/>
        </authorList>
    </citation>
    <scope>NUCLEOTIDE SEQUENCE [LARGE SCALE GENOMIC DNA]</scope>
    <source>
        <strain evidence="3">DSM 44498</strain>
    </source>
</reference>
<dbReference type="InterPro" id="IPR029068">
    <property type="entry name" value="Glyas_Bleomycin-R_OHBP_Dase"/>
</dbReference>
<gene>
    <name evidence="2" type="ORF">SAMN04490239_2505</name>
</gene>
<name>A0A1H4P094_9NOCA</name>
<dbReference type="OrthoDB" id="9793039at2"/>
<dbReference type="RefSeq" id="WP_072937652.1">
    <property type="nucleotide sequence ID" value="NZ_FNSV01000005.1"/>
</dbReference>
<evidence type="ECO:0000259" key="1">
    <source>
        <dbReference type="PROSITE" id="PS51819"/>
    </source>
</evidence>
<dbReference type="Gene3D" id="3.10.180.10">
    <property type="entry name" value="2,3-Dihydroxybiphenyl 1,2-Dioxygenase, domain 1"/>
    <property type="match status" value="1"/>
</dbReference>
<organism evidence="2 3">
    <name type="scientific">Rhodococcus koreensis</name>
    <dbReference type="NCBI Taxonomy" id="99653"/>
    <lineage>
        <taxon>Bacteria</taxon>
        <taxon>Bacillati</taxon>
        <taxon>Actinomycetota</taxon>
        <taxon>Actinomycetes</taxon>
        <taxon>Mycobacteriales</taxon>
        <taxon>Nocardiaceae</taxon>
        <taxon>Rhodococcus</taxon>
    </lineage>
</organism>
<accession>A0A1H4P094</accession>
<proteinExistence type="predicted"/>
<protein>
    <submittedName>
        <fullName evidence="2">Glyoxalase-like domain-containing protein</fullName>
    </submittedName>
</protein>
<dbReference type="Proteomes" id="UP000183561">
    <property type="component" value="Unassembled WGS sequence"/>
</dbReference>
<feature type="domain" description="VOC" evidence="1">
    <location>
        <begin position="14"/>
        <end position="136"/>
    </location>
</feature>
<evidence type="ECO:0000313" key="2">
    <source>
        <dbReference type="EMBL" id="SEC00322.1"/>
    </source>
</evidence>